<reference evidence="2" key="1">
    <citation type="submission" date="2017-02" db="UniProtKB">
        <authorList>
            <consortium name="WormBaseParasite"/>
        </authorList>
    </citation>
    <scope>IDENTIFICATION</scope>
</reference>
<protein>
    <submittedName>
        <fullName evidence="2">Transcriptional regulator</fullName>
    </submittedName>
</protein>
<keyword evidence="1" id="KW-1185">Reference proteome</keyword>
<dbReference type="Proteomes" id="UP000038045">
    <property type="component" value="Unplaced"/>
</dbReference>
<evidence type="ECO:0000313" key="2">
    <source>
        <dbReference type="WBParaSite" id="PTRK_0000792600.1"/>
    </source>
</evidence>
<evidence type="ECO:0000313" key="1">
    <source>
        <dbReference type="Proteomes" id="UP000038045"/>
    </source>
</evidence>
<name>A0A0N4ZJ14_PARTI</name>
<accession>A0A0N4ZJ14</accession>
<dbReference type="AlphaFoldDB" id="A0A0N4ZJ14"/>
<proteinExistence type="predicted"/>
<sequence>SPRRLFGHAVGAADIEDAPTLAVGQAPEMIAPVQIGAAVLRPRGMAQQTREMDQRRRVQLDQIGRIVQAPHPRRAPDQIEAVQIVVGDDALRARVHAALHALQMQQNLFGADQIDRLAQQG</sequence>
<organism evidence="1 2">
    <name type="scientific">Parastrongyloides trichosuri</name>
    <name type="common">Possum-specific nematode worm</name>
    <dbReference type="NCBI Taxonomy" id="131310"/>
    <lineage>
        <taxon>Eukaryota</taxon>
        <taxon>Metazoa</taxon>
        <taxon>Ecdysozoa</taxon>
        <taxon>Nematoda</taxon>
        <taxon>Chromadorea</taxon>
        <taxon>Rhabditida</taxon>
        <taxon>Tylenchina</taxon>
        <taxon>Panagrolaimomorpha</taxon>
        <taxon>Strongyloidoidea</taxon>
        <taxon>Strongyloididae</taxon>
        <taxon>Parastrongyloides</taxon>
    </lineage>
</organism>
<dbReference type="WBParaSite" id="PTRK_0000792600.1">
    <property type="protein sequence ID" value="PTRK_0000792600.1"/>
    <property type="gene ID" value="PTRK_0000792600"/>
</dbReference>